<name>A0ACB0L9U5_TRIPR</name>
<proteinExistence type="predicted"/>
<evidence type="ECO:0000313" key="1">
    <source>
        <dbReference type="EMBL" id="CAJ2665380.1"/>
    </source>
</evidence>
<sequence length="617" mass="68906">MFPRHSDKQILGYVDADWAGCIDSRRSTTGFCFFLGQSLISWRAKKQKTISRSSSEAEYRALSTATCELQWLLYLLRDLNVVCTKQPALYCDSQSAIHIASNPVFHERTKHLEIDCHFEEKVFPSTDDIIEKGFGRFGWLEFVQCVLISFASFFDSQQSFITIYTDEYPTWHCTNSTLCNSGSNICNIPKSSWSWDGPSHKTVISQWNLECASSFVTGLPQSSFFIGCLLGSFLLSTLADTSLGRKNTIVISCFSMSIFSILIVFATNIWIYSAFKFVIGFMSSSIGTCVLVLLAEKVSTEWRFTVGIFEYFCFTLGYMSLPGIAYFNRFNSWRLVYVCTSVPAICYSVLAYIFVTESPRWLLTQGRHQEAMAMLKGVSSLENGRNDLTVIEAPVNEQKASVFQLFSSMAELFGRRWALKRMVATMVLGVGIGMVYFGMPLAVGNLGFNIYLAVVFNALTEIPAYVATYFLENCRRKPSIRVFSIASGVCCIMCVVVGSGLQGIRVGLAMASFFSACTAFNVFLVYILELFPTSVRNTATSLVGQATVFGNVFTPFLISAGRKNDIFSYGVFGLVIMLSSFMLLGLPETRGLALCDTMDQQEKKDDMSLEDIENMSL</sequence>
<organism evidence="1 2">
    <name type="scientific">Trifolium pratense</name>
    <name type="common">Red clover</name>
    <dbReference type="NCBI Taxonomy" id="57577"/>
    <lineage>
        <taxon>Eukaryota</taxon>
        <taxon>Viridiplantae</taxon>
        <taxon>Streptophyta</taxon>
        <taxon>Embryophyta</taxon>
        <taxon>Tracheophyta</taxon>
        <taxon>Spermatophyta</taxon>
        <taxon>Magnoliopsida</taxon>
        <taxon>eudicotyledons</taxon>
        <taxon>Gunneridae</taxon>
        <taxon>Pentapetalae</taxon>
        <taxon>rosids</taxon>
        <taxon>fabids</taxon>
        <taxon>Fabales</taxon>
        <taxon>Fabaceae</taxon>
        <taxon>Papilionoideae</taxon>
        <taxon>50 kb inversion clade</taxon>
        <taxon>NPAAA clade</taxon>
        <taxon>Hologalegina</taxon>
        <taxon>IRL clade</taxon>
        <taxon>Trifolieae</taxon>
        <taxon>Trifolium</taxon>
    </lineage>
</organism>
<protein>
    <submittedName>
        <fullName evidence="1">Uncharacterized protein</fullName>
    </submittedName>
</protein>
<keyword evidence="2" id="KW-1185">Reference proteome</keyword>
<evidence type="ECO:0000313" key="2">
    <source>
        <dbReference type="Proteomes" id="UP001177021"/>
    </source>
</evidence>
<dbReference type="EMBL" id="CASHSV030000513">
    <property type="protein sequence ID" value="CAJ2665380.1"/>
    <property type="molecule type" value="Genomic_DNA"/>
</dbReference>
<accession>A0ACB0L9U5</accession>
<gene>
    <name evidence="1" type="ORF">MILVUS5_LOCUS30371</name>
</gene>
<dbReference type="Proteomes" id="UP001177021">
    <property type="component" value="Unassembled WGS sequence"/>
</dbReference>
<reference evidence="1" key="1">
    <citation type="submission" date="2023-10" db="EMBL/GenBank/DDBJ databases">
        <authorList>
            <person name="Rodriguez Cubillos JULIANA M."/>
            <person name="De Vega J."/>
        </authorList>
    </citation>
    <scope>NUCLEOTIDE SEQUENCE</scope>
</reference>
<comment type="caution">
    <text evidence="1">The sequence shown here is derived from an EMBL/GenBank/DDBJ whole genome shotgun (WGS) entry which is preliminary data.</text>
</comment>